<name>A0A922NK04_9PLEO</name>
<protein>
    <submittedName>
        <fullName evidence="2">Uncharacterized protein</fullName>
    </submittedName>
</protein>
<proteinExistence type="predicted"/>
<feature type="region of interest" description="Disordered" evidence="1">
    <location>
        <begin position="90"/>
        <end position="114"/>
    </location>
</feature>
<accession>A0A922NK04</accession>
<organism evidence="2 3">
    <name type="scientific">Pyrenophora tritici-repentis</name>
    <dbReference type="NCBI Taxonomy" id="45151"/>
    <lineage>
        <taxon>Eukaryota</taxon>
        <taxon>Fungi</taxon>
        <taxon>Dikarya</taxon>
        <taxon>Ascomycota</taxon>
        <taxon>Pezizomycotina</taxon>
        <taxon>Dothideomycetes</taxon>
        <taxon>Pleosporomycetidae</taxon>
        <taxon>Pleosporales</taxon>
        <taxon>Pleosporineae</taxon>
        <taxon>Pleosporaceae</taxon>
        <taxon>Pyrenophora</taxon>
    </lineage>
</organism>
<dbReference type="AlphaFoldDB" id="A0A922NK04"/>
<evidence type="ECO:0000256" key="1">
    <source>
        <dbReference type="SAM" id="MobiDB-lite"/>
    </source>
</evidence>
<keyword evidence="3" id="KW-1185">Reference proteome</keyword>
<reference evidence="3" key="1">
    <citation type="journal article" date="2022" name="Microb. Genom.">
        <title>A global pangenome for the wheat fungal pathogen Pyrenophora tritici-repentis and prediction of effector protein structural homology.</title>
        <authorList>
            <person name="Moolhuijzen P.M."/>
            <person name="See P.T."/>
            <person name="Shi G."/>
            <person name="Powell H.R."/>
            <person name="Cockram J."/>
            <person name="Jorgensen L.N."/>
            <person name="Benslimane H."/>
            <person name="Strelkov S.E."/>
            <person name="Turner J."/>
            <person name="Liu Z."/>
            <person name="Moffat C.S."/>
        </authorList>
    </citation>
    <scope>NUCLEOTIDE SEQUENCE [LARGE SCALE GENOMIC DNA]</scope>
</reference>
<gene>
    <name evidence="2" type="ORF">Ptr86124_002402</name>
</gene>
<dbReference type="EMBL" id="NRDI02000002">
    <property type="protein sequence ID" value="KAI1519274.1"/>
    <property type="molecule type" value="Genomic_DNA"/>
</dbReference>
<comment type="caution">
    <text evidence="2">The sequence shown here is derived from an EMBL/GenBank/DDBJ whole genome shotgun (WGS) entry which is preliminary data.</text>
</comment>
<sequence>MDKSLHQHARRGGGTKHANFALTARQKLVKQIRAMILDMCGIHGGRTCQSGVHVSPLSDNDVLRSRCWGALWEFGLEHHGQLRLAIGTTAPGLPSGEAEGRRVRGDTVPPLYDL</sequence>
<evidence type="ECO:0000313" key="3">
    <source>
        <dbReference type="Proteomes" id="UP000249757"/>
    </source>
</evidence>
<dbReference type="Proteomes" id="UP000249757">
    <property type="component" value="Unassembled WGS sequence"/>
</dbReference>
<evidence type="ECO:0000313" key="2">
    <source>
        <dbReference type="EMBL" id="KAI1519274.1"/>
    </source>
</evidence>